<dbReference type="Pfam" id="PF00496">
    <property type="entry name" value="SBP_bac_5"/>
    <property type="match status" value="1"/>
</dbReference>
<dbReference type="GO" id="GO:0043190">
    <property type="term" value="C:ATP-binding cassette (ABC) transporter complex"/>
    <property type="evidence" value="ECO:0007669"/>
    <property type="project" value="InterPro"/>
</dbReference>
<dbReference type="OrthoDB" id="9803988at2"/>
<dbReference type="GO" id="GO:0030288">
    <property type="term" value="C:outer membrane-bounded periplasmic space"/>
    <property type="evidence" value="ECO:0007669"/>
    <property type="project" value="UniProtKB-ARBA"/>
</dbReference>
<dbReference type="SUPFAM" id="SSF53850">
    <property type="entry name" value="Periplasmic binding protein-like II"/>
    <property type="match status" value="1"/>
</dbReference>
<accession>K2N3L1</accession>
<comment type="similarity">
    <text evidence="2">Belongs to the bacterial solute-binding protein 5 family.</text>
</comment>
<feature type="signal peptide" evidence="5">
    <location>
        <begin position="1"/>
        <end position="27"/>
    </location>
</feature>
<dbReference type="InterPro" id="IPR030678">
    <property type="entry name" value="Peptide/Ni-bd"/>
</dbReference>
<evidence type="ECO:0000313" key="7">
    <source>
        <dbReference type="EMBL" id="EKF18858.1"/>
    </source>
</evidence>
<dbReference type="CDD" id="cd00995">
    <property type="entry name" value="PBP2_NikA_DppA_OppA_like"/>
    <property type="match status" value="1"/>
</dbReference>
<reference evidence="7 8" key="1">
    <citation type="journal article" date="2012" name="J. Bacteriol.">
        <title>Genome Sequence of Nitratireductor pacificus Type Strain pht-3B.</title>
        <authorList>
            <person name="Lai Q."/>
            <person name="Li G."/>
            <person name="Shao Z."/>
        </authorList>
    </citation>
    <scope>NUCLEOTIDE SEQUENCE [LARGE SCALE GENOMIC DNA]</scope>
    <source>
        <strain evidence="8">pht-3B</strain>
    </source>
</reference>
<dbReference type="PANTHER" id="PTHR30290:SF10">
    <property type="entry name" value="PERIPLASMIC OLIGOPEPTIDE-BINDING PROTEIN-RELATED"/>
    <property type="match status" value="1"/>
</dbReference>
<dbReference type="STRING" id="391937.NA2_10298"/>
<evidence type="ECO:0000256" key="3">
    <source>
        <dbReference type="ARBA" id="ARBA00022448"/>
    </source>
</evidence>
<dbReference type="eggNOG" id="COG4166">
    <property type="taxonomic scope" value="Bacteria"/>
</dbReference>
<dbReference type="EMBL" id="AMRM01000010">
    <property type="protein sequence ID" value="EKF18858.1"/>
    <property type="molecule type" value="Genomic_DNA"/>
</dbReference>
<dbReference type="Proteomes" id="UP000006786">
    <property type="component" value="Unassembled WGS sequence"/>
</dbReference>
<organism evidence="7 8">
    <name type="scientific">Nitratireductor pacificus pht-3B</name>
    <dbReference type="NCBI Taxonomy" id="391937"/>
    <lineage>
        <taxon>Bacteria</taxon>
        <taxon>Pseudomonadati</taxon>
        <taxon>Pseudomonadota</taxon>
        <taxon>Alphaproteobacteria</taxon>
        <taxon>Hyphomicrobiales</taxon>
        <taxon>Phyllobacteriaceae</taxon>
        <taxon>Nitratireductor</taxon>
    </lineage>
</organism>
<evidence type="ECO:0000256" key="2">
    <source>
        <dbReference type="ARBA" id="ARBA00005695"/>
    </source>
</evidence>
<evidence type="ECO:0000259" key="6">
    <source>
        <dbReference type="Pfam" id="PF00496"/>
    </source>
</evidence>
<dbReference type="InterPro" id="IPR039424">
    <property type="entry name" value="SBP_5"/>
</dbReference>
<name>K2N3L1_9HYPH</name>
<evidence type="ECO:0000256" key="1">
    <source>
        <dbReference type="ARBA" id="ARBA00004418"/>
    </source>
</evidence>
<keyword evidence="8" id="KW-1185">Reference proteome</keyword>
<dbReference type="Gene3D" id="3.90.76.10">
    <property type="entry name" value="Dipeptide-binding Protein, Domain 1"/>
    <property type="match status" value="1"/>
</dbReference>
<dbReference type="Gene3D" id="3.10.105.10">
    <property type="entry name" value="Dipeptide-binding Protein, Domain 3"/>
    <property type="match status" value="1"/>
</dbReference>
<comment type="caution">
    <text evidence="7">The sequence shown here is derived from an EMBL/GenBank/DDBJ whole genome shotgun (WGS) entry which is preliminary data.</text>
</comment>
<keyword evidence="3" id="KW-0813">Transport</keyword>
<evidence type="ECO:0000313" key="8">
    <source>
        <dbReference type="Proteomes" id="UP000006786"/>
    </source>
</evidence>
<dbReference type="Gene3D" id="3.40.190.10">
    <property type="entry name" value="Periplasmic binding protein-like II"/>
    <property type="match status" value="1"/>
</dbReference>
<evidence type="ECO:0000256" key="4">
    <source>
        <dbReference type="ARBA" id="ARBA00022729"/>
    </source>
</evidence>
<comment type="subcellular location">
    <subcellularLocation>
        <location evidence="1">Periplasm</location>
    </subcellularLocation>
</comment>
<keyword evidence="4 5" id="KW-0732">Signal</keyword>
<dbReference type="PANTHER" id="PTHR30290">
    <property type="entry name" value="PERIPLASMIC BINDING COMPONENT OF ABC TRANSPORTER"/>
    <property type="match status" value="1"/>
</dbReference>
<dbReference type="GO" id="GO:1904680">
    <property type="term" value="F:peptide transmembrane transporter activity"/>
    <property type="evidence" value="ECO:0007669"/>
    <property type="project" value="TreeGrafter"/>
</dbReference>
<sequence length="519" mass="56972">MRAGTKLLALCASALALTLPAAAVSQAAELRTNINADPAMVDPITYSELIAGDVMANVYEGFVGLDTEGNVIPALAESWEPHEDGLGFRFKLRSGVKFHSGRSFGAKDVKYTFEQLLIPGNRGGLNAEYLDTVVGAQAVKDGKTTDLEGVTVVDELTLDVRFTKADVLFPIYPFYFMDAGIVEEHGADWATKASAGTGPFKFKAWNLGRDVQLEAFADYWGGAPKIDGVRFLIVPSGDTAVSMYEAGELDVVYVDTQTIRRVLKDPQFKDEMLTAPAAQIRYLGMNQNLYEPFKDIRVREAICIGFDRDAMVDGLYDGAAFPLYGQVTPGVAGYNPDLPAIPYDPERAKKLLAEAGYPNGEGLPPIKVTDTEPNKNDITYYANQFSSVLGMPVEVEIVERGSHIKRMNAGEVPFFPWGWSAGYPDALYFLSQVWYGPSTYNRSRWQNDAFDALIEEAQGTADAKARYALYNKAEKILLDDWGTCPTTVRMQVALVKPNVEGVSLTPFRFLPFGDAQVTE</sequence>
<dbReference type="AlphaFoldDB" id="K2N3L1"/>
<proteinExistence type="inferred from homology"/>
<dbReference type="RefSeq" id="WP_008596697.1">
    <property type="nucleotide sequence ID" value="NZ_AMRM01000010.1"/>
</dbReference>
<feature type="chain" id="PRO_5003861755" evidence="5">
    <location>
        <begin position="28"/>
        <end position="519"/>
    </location>
</feature>
<protein>
    <submittedName>
        <fullName evidence="7">Putative Peptide/nickel transport system substrate-binding protein</fullName>
    </submittedName>
</protein>
<dbReference type="InterPro" id="IPR000914">
    <property type="entry name" value="SBP_5_dom"/>
</dbReference>
<feature type="domain" description="Solute-binding protein family 5" evidence="6">
    <location>
        <begin position="71"/>
        <end position="437"/>
    </location>
</feature>
<dbReference type="PIRSF" id="PIRSF002741">
    <property type="entry name" value="MppA"/>
    <property type="match status" value="1"/>
</dbReference>
<gene>
    <name evidence="7" type="ORF">NA2_10298</name>
</gene>
<dbReference type="GO" id="GO:0015833">
    <property type="term" value="P:peptide transport"/>
    <property type="evidence" value="ECO:0007669"/>
    <property type="project" value="TreeGrafter"/>
</dbReference>
<evidence type="ECO:0000256" key="5">
    <source>
        <dbReference type="SAM" id="SignalP"/>
    </source>
</evidence>